<gene>
    <name evidence="1" type="ORF">CCZ37_15695</name>
</gene>
<dbReference type="AlphaFoldDB" id="A0A223N2M6"/>
<reference evidence="1 2" key="1">
    <citation type="submission" date="2017-08" db="EMBL/GenBank/DDBJ databases">
        <title>The Vibrio qinghaiensis sp.-Q67 is a luminous bacteria isolated firstly from Qinghai lake, Qinghai province, China, which has been proved to be very sensitive to detect environmental and food pollutants. Therefore, complete genome analysis of V. qinghaiensis sp.-Q67 highlights the potential application of this strain on detection of hazards in the contaminated environments.</title>
        <authorList>
            <person name="Gong L."/>
        </authorList>
    </citation>
    <scope>NUCLEOTIDE SEQUENCE [LARGE SCALE GENOMIC DNA]</scope>
    <source>
        <strain evidence="1 2">Q67</strain>
    </source>
</reference>
<sequence length="104" mass="11766">MKQTSLKGALVGFFSRLFNQESGNDSKMKLLDPIEYKGFLIYQDAMSESGQYRVAGKISKDVNGEICTHRFIRSDVMASRSDADELMLKKAKMLIDQMGEKIFS</sequence>
<dbReference type="KEGG" id="vqi:CCZ37_15695"/>
<accession>A0A223N2M6</accession>
<evidence type="ECO:0000313" key="2">
    <source>
        <dbReference type="Proteomes" id="UP000215148"/>
    </source>
</evidence>
<dbReference type="InterPro" id="IPR018772">
    <property type="entry name" value="Transcription_activator_HlyU"/>
</dbReference>
<dbReference type="Proteomes" id="UP000215148">
    <property type="component" value="Chromosome 2"/>
</dbReference>
<dbReference type="EMBL" id="CP022742">
    <property type="protein sequence ID" value="ASU24008.1"/>
    <property type="molecule type" value="Genomic_DNA"/>
</dbReference>
<protein>
    <submittedName>
        <fullName evidence="1">Transcriptional regulator</fullName>
    </submittedName>
</protein>
<proteinExistence type="predicted"/>
<evidence type="ECO:0000313" key="1">
    <source>
        <dbReference type="EMBL" id="ASU24008.1"/>
    </source>
</evidence>
<keyword evidence="2" id="KW-1185">Reference proteome</keyword>
<name>A0A223N2M6_9VIBR</name>
<dbReference type="Pfam" id="PF10115">
    <property type="entry name" value="HlyU"/>
    <property type="match status" value="1"/>
</dbReference>
<organism evidence="1 2">
    <name type="scientific">Vibrio qinghaiensis</name>
    <dbReference type="NCBI Taxonomy" id="2025808"/>
    <lineage>
        <taxon>Bacteria</taxon>
        <taxon>Pseudomonadati</taxon>
        <taxon>Pseudomonadota</taxon>
        <taxon>Gammaproteobacteria</taxon>
        <taxon>Vibrionales</taxon>
        <taxon>Vibrionaceae</taxon>
        <taxon>Vibrio</taxon>
    </lineage>
</organism>